<sequence length="889" mass="98549">MADTPSSSTSISPPAINSGSMIAYDSKPILCLPNAVQPTPLPVVKLELNTNLNVPPLDVWSCDACDDFYTDVGKSSGRTSRGTTTSTSSGNFSGNGSGSSTRQWHFSAGTRDCFESLRLADCYIDAIVGGIDVVSEAETLKKLIAAPFSKQPLNLIVHKIGKTLLLDNCAYLKNYTYMNPTLGISPVAEFLNSKSQCLVGSASTKTGTGVTTGDIIADMHRKMITESLYARSLATLDYRTTSAMPDIPVETDKDQINEPPKTVRENGGLVDPLEDYLYTKIRIGDEKAELDAYGRLWNFYDLNMLVDINLPIFGCKSNPCVTLHPKDLKQRPINFLTGVDLYLDQSMCNAPEALLCWHLGGYVKEYELIRTEDIPHLENSKFDPLILRNVAENIVAFLQDKVAQEGHTYWLCHVCGSLSLVCFLSADKGDSDREPMLRLWDLTPLCGDLLEDSTANPFTLSVGILIYKVARNLMRRSAHRRPKRIANAAFRLLNVCLGIIDRSKHPQIVACVYYLLANLYLSYGCDAVKRSAGQEEEMERSEPQWTYDDRWQREYGEEYASYAAISIESLKKTRYTASKREKPPKLRTLPNCSTKEDCCKEALEHCLEGLRYMDLFDQLEQEAQRLGKPLPDPMSFIRDIGSNIDHGREEADAVLKVDVRSILFIRAGSAYRMLADSSFILSRYGRTLRFARVGLYCCLAVLALNAGIVSEHAQRNLATARALLPAMMCHIAEALGSIACSSLPIKDQAKADLKRCYRDKQIKAQALDCLNSYATFPVDATAARTSRSSSFDDFGDVDLEAHDGKDAGHHKVYVAAEGGIPAHSSISDSNLATSAEGCETSLEKLTSFYSELVECSFYCLSSNILIYIQQTVSRRVEGPRLMDIPFSRN</sequence>
<evidence type="ECO:0000259" key="2">
    <source>
        <dbReference type="Pfam" id="PF23788"/>
    </source>
</evidence>
<dbReference type="InterPro" id="IPR056582">
    <property type="entry name" value="EDRF1_N"/>
</dbReference>
<dbReference type="Pfam" id="PF23788">
    <property type="entry name" value="EDRF1_N"/>
    <property type="match status" value="2"/>
</dbReference>
<proteinExistence type="predicted"/>
<evidence type="ECO:0000313" key="4">
    <source>
        <dbReference type="WBParaSite" id="sdigi.contig527.g8832.t1"/>
    </source>
</evidence>
<reference evidence="4" key="1">
    <citation type="submission" date="2022-11" db="UniProtKB">
        <authorList>
            <consortium name="WormBaseParasite"/>
        </authorList>
    </citation>
    <scope>IDENTIFICATION</scope>
</reference>
<accession>A0A915PX48</accession>
<organism evidence="3 4">
    <name type="scientific">Setaria digitata</name>
    <dbReference type="NCBI Taxonomy" id="48799"/>
    <lineage>
        <taxon>Eukaryota</taxon>
        <taxon>Metazoa</taxon>
        <taxon>Ecdysozoa</taxon>
        <taxon>Nematoda</taxon>
        <taxon>Chromadorea</taxon>
        <taxon>Rhabditida</taxon>
        <taxon>Spirurina</taxon>
        <taxon>Spiruromorpha</taxon>
        <taxon>Filarioidea</taxon>
        <taxon>Setariidae</taxon>
        <taxon>Setaria</taxon>
    </lineage>
</organism>
<protein>
    <recommendedName>
        <fullName evidence="2">EDRF1 N-terminal domain-containing protein</fullName>
    </recommendedName>
</protein>
<dbReference type="PANTHER" id="PTHR15000">
    <property type="entry name" value="ERYTHROID DIFFERENTIATION-RELATED FACTOR 1"/>
    <property type="match status" value="1"/>
</dbReference>
<dbReference type="WBParaSite" id="sdigi.contig527.g8832.t1">
    <property type="protein sequence ID" value="sdigi.contig527.g8832.t1"/>
    <property type="gene ID" value="sdigi.contig527.g8832"/>
</dbReference>
<evidence type="ECO:0000313" key="3">
    <source>
        <dbReference type="Proteomes" id="UP000887581"/>
    </source>
</evidence>
<feature type="region of interest" description="Disordered" evidence="1">
    <location>
        <begin position="74"/>
        <end position="103"/>
    </location>
</feature>
<feature type="domain" description="EDRF1 N-terminal" evidence="2">
    <location>
        <begin position="112"/>
        <end position="169"/>
    </location>
</feature>
<feature type="compositionally biased region" description="Low complexity" evidence="1">
    <location>
        <begin position="75"/>
        <end position="102"/>
    </location>
</feature>
<dbReference type="Proteomes" id="UP000887581">
    <property type="component" value="Unplaced"/>
</dbReference>
<keyword evidence="3" id="KW-1185">Reference proteome</keyword>
<dbReference type="AlphaFoldDB" id="A0A915PX48"/>
<dbReference type="PANTHER" id="PTHR15000:SF1">
    <property type="entry name" value="ERYTHROID DIFFERENTIATION-RELATED FACTOR 1"/>
    <property type="match status" value="1"/>
</dbReference>
<evidence type="ECO:0000256" key="1">
    <source>
        <dbReference type="SAM" id="MobiDB-lite"/>
    </source>
</evidence>
<feature type="domain" description="EDRF1 N-terminal" evidence="2">
    <location>
        <begin position="295"/>
        <end position="564"/>
    </location>
</feature>
<dbReference type="GO" id="GO:0045893">
    <property type="term" value="P:positive regulation of DNA-templated transcription"/>
    <property type="evidence" value="ECO:0007669"/>
    <property type="project" value="TreeGrafter"/>
</dbReference>
<name>A0A915PX48_9BILA</name>